<dbReference type="PANTHER" id="PTHR46959:SF2">
    <property type="entry name" value="SULFOQUINOVOSIDASE"/>
    <property type="match status" value="1"/>
</dbReference>
<dbReference type="RefSeq" id="XP_009047092.1">
    <property type="nucleotide sequence ID" value="XM_009048844.1"/>
</dbReference>
<keyword evidence="2" id="KW-1185">Reference proteome</keyword>
<dbReference type="InterPro" id="IPR011013">
    <property type="entry name" value="Gal_mutarotase_sf_dom"/>
</dbReference>
<dbReference type="GO" id="GO:0003824">
    <property type="term" value="F:catalytic activity"/>
    <property type="evidence" value="ECO:0007669"/>
    <property type="project" value="InterPro"/>
</dbReference>
<proteinExistence type="predicted"/>
<feature type="non-terminal residue" evidence="1">
    <location>
        <position position="1"/>
    </location>
</feature>
<dbReference type="OrthoDB" id="1334205at2759"/>
<accession>V4B453</accession>
<dbReference type="CTD" id="20244157"/>
<dbReference type="InterPro" id="IPR052990">
    <property type="entry name" value="Sulfoquinovosidase_GH31"/>
</dbReference>
<gene>
    <name evidence="1" type="ORF">LOTGIDRAFT_177034</name>
</gene>
<organism evidence="1 2">
    <name type="scientific">Lottia gigantea</name>
    <name type="common">Giant owl limpet</name>
    <dbReference type="NCBI Taxonomy" id="225164"/>
    <lineage>
        <taxon>Eukaryota</taxon>
        <taxon>Metazoa</taxon>
        <taxon>Spiralia</taxon>
        <taxon>Lophotrochozoa</taxon>
        <taxon>Mollusca</taxon>
        <taxon>Gastropoda</taxon>
        <taxon>Patellogastropoda</taxon>
        <taxon>Lottioidea</taxon>
        <taxon>Lottiidae</taxon>
        <taxon>Lottia</taxon>
    </lineage>
</organism>
<dbReference type="SUPFAM" id="SSF74650">
    <property type="entry name" value="Galactose mutarotase-like"/>
    <property type="match status" value="1"/>
</dbReference>
<dbReference type="PANTHER" id="PTHR46959">
    <property type="entry name" value="SULFOQUINOVOSIDASE"/>
    <property type="match status" value="1"/>
</dbReference>
<reference evidence="1 2" key="1">
    <citation type="journal article" date="2013" name="Nature">
        <title>Insights into bilaterian evolution from three spiralian genomes.</title>
        <authorList>
            <person name="Simakov O."/>
            <person name="Marletaz F."/>
            <person name="Cho S.J."/>
            <person name="Edsinger-Gonzales E."/>
            <person name="Havlak P."/>
            <person name="Hellsten U."/>
            <person name="Kuo D.H."/>
            <person name="Larsson T."/>
            <person name="Lv J."/>
            <person name="Arendt D."/>
            <person name="Savage R."/>
            <person name="Osoegawa K."/>
            <person name="de Jong P."/>
            <person name="Grimwood J."/>
            <person name="Chapman J.A."/>
            <person name="Shapiro H."/>
            <person name="Aerts A."/>
            <person name="Otillar R.P."/>
            <person name="Terry A.Y."/>
            <person name="Boore J.L."/>
            <person name="Grigoriev I.V."/>
            <person name="Lindberg D.R."/>
            <person name="Seaver E.C."/>
            <person name="Weisblat D.A."/>
            <person name="Putnam N.H."/>
            <person name="Rokhsar D.S."/>
        </authorList>
    </citation>
    <scope>NUCLEOTIDE SEQUENCE [LARGE SCALE GENOMIC DNA]</scope>
</reference>
<dbReference type="Proteomes" id="UP000030746">
    <property type="component" value="Unassembled WGS sequence"/>
</dbReference>
<name>V4B453_LOTGI</name>
<evidence type="ECO:0000313" key="2">
    <source>
        <dbReference type="Proteomes" id="UP000030746"/>
    </source>
</evidence>
<dbReference type="GeneID" id="20244157"/>
<dbReference type="GO" id="GO:0005975">
    <property type="term" value="P:carbohydrate metabolic process"/>
    <property type="evidence" value="ECO:0007669"/>
    <property type="project" value="InterPro"/>
</dbReference>
<dbReference type="EMBL" id="KB200320">
    <property type="protein sequence ID" value="ESP02221.1"/>
    <property type="molecule type" value="Genomic_DNA"/>
</dbReference>
<dbReference type="GO" id="GO:0030246">
    <property type="term" value="F:carbohydrate binding"/>
    <property type="evidence" value="ECO:0007669"/>
    <property type="project" value="InterPro"/>
</dbReference>
<protein>
    <submittedName>
        <fullName evidence="1">Uncharacterized protein</fullName>
    </submittedName>
</protein>
<dbReference type="Gene3D" id="2.60.40.1760">
    <property type="entry name" value="glycosyl hydrolase (family 31)"/>
    <property type="match status" value="1"/>
</dbReference>
<dbReference type="CDD" id="cd14752">
    <property type="entry name" value="GH31_N"/>
    <property type="match status" value="1"/>
</dbReference>
<dbReference type="KEGG" id="lgi:LOTGIDRAFT_177034"/>
<dbReference type="AlphaFoldDB" id="V4B453"/>
<sequence>VSVHLGSEEGHPLTVDISDLGDQYDRLWVQIAAQPDDAIYGGGEQYSYLNLRGLQYPIWTREQGIGRNKSDIVTFVTDLRHSGGDYFTTYFPQPTFYSSQKYYFHHGGSNYAILDFGHRDFHEVFIQGKPGRLYFNTGNSFDELVTKLNPL</sequence>
<evidence type="ECO:0000313" key="1">
    <source>
        <dbReference type="EMBL" id="ESP02221.1"/>
    </source>
</evidence>